<evidence type="ECO:0000313" key="2">
    <source>
        <dbReference type="EnsemblMetazoa" id="ASIC012723-PA"/>
    </source>
</evidence>
<reference evidence="1 3" key="1">
    <citation type="journal article" date="2014" name="BMC Genomics">
        <title>Genome sequence of Anopheles sinensis provides insight into genetics basis of mosquito competence for malaria parasites.</title>
        <authorList>
            <person name="Zhou D."/>
            <person name="Zhang D."/>
            <person name="Ding G."/>
            <person name="Shi L."/>
            <person name="Hou Q."/>
            <person name="Ye Y."/>
            <person name="Xu Y."/>
            <person name="Zhou H."/>
            <person name="Xiong C."/>
            <person name="Li S."/>
            <person name="Yu J."/>
            <person name="Hong S."/>
            <person name="Yu X."/>
            <person name="Zou P."/>
            <person name="Chen C."/>
            <person name="Chang X."/>
            <person name="Wang W."/>
            <person name="Lv Y."/>
            <person name="Sun Y."/>
            <person name="Ma L."/>
            <person name="Shen B."/>
            <person name="Zhu C."/>
        </authorList>
    </citation>
    <scope>NUCLEOTIDE SEQUENCE [LARGE SCALE GENOMIC DNA]</scope>
</reference>
<accession>A0A084W3M0</accession>
<organism evidence="1">
    <name type="scientific">Anopheles sinensis</name>
    <name type="common">Mosquito</name>
    <dbReference type="NCBI Taxonomy" id="74873"/>
    <lineage>
        <taxon>Eukaryota</taxon>
        <taxon>Metazoa</taxon>
        <taxon>Ecdysozoa</taxon>
        <taxon>Arthropoda</taxon>
        <taxon>Hexapoda</taxon>
        <taxon>Insecta</taxon>
        <taxon>Pterygota</taxon>
        <taxon>Neoptera</taxon>
        <taxon>Endopterygota</taxon>
        <taxon>Diptera</taxon>
        <taxon>Nematocera</taxon>
        <taxon>Culicoidea</taxon>
        <taxon>Culicidae</taxon>
        <taxon>Anophelinae</taxon>
        <taxon>Anopheles</taxon>
    </lineage>
</organism>
<dbReference type="VEuPathDB" id="VectorBase:ASIS022436"/>
<dbReference type="EnsemblMetazoa" id="ASIC012723-RA">
    <property type="protein sequence ID" value="ASIC012723-PA"/>
    <property type="gene ID" value="ASIC012723"/>
</dbReference>
<evidence type="ECO:0000313" key="1">
    <source>
        <dbReference type="EMBL" id="KFB44814.1"/>
    </source>
</evidence>
<dbReference type="EMBL" id="KE525293">
    <property type="protein sequence ID" value="KFB44814.1"/>
    <property type="molecule type" value="Genomic_DNA"/>
</dbReference>
<sequence length="95" mass="10119">MSTCFGGCYKKPEELLVWNGAGNDGAESQDDGRPVSRIILPEQFATTFQRLENNVVGNNTTQSATASAVPLHCGMSLGKLRALRNATGVCGCDDR</sequence>
<dbReference type="VEuPathDB" id="VectorBase:ASIC012723"/>
<dbReference type="EMBL" id="ATLV01020057">
    <property type="status" value="NOT_ANNOTATED_CDS"/>
    <property type="molecule type" value="Genomic_DNA"/>
</dbReference>
<gene>
    <name evidence="1" type="ORF">ZHAS_00012723</name>
</gene>
<protein>
    <submittedName>
        <fullName evidence="1 2">Uncharacterized protein</fullName>
    </submittedName>
</protein>
<reference evidence="2" key="2">
    <citation type="submission" date="2020-05" db="UniProtKB">
        <authorList>
            <consortium name="EnsemblMetazoa"/>
        </authorList>
    </citation>
    <scope>IDENTIFICATION</scope>
</reference>
<keyword evidence="3" id="KW-1185">Reference proteome</keyword>
<proteinExistence type="predicted"/>
<evidence type="ECO:0000313" key="3">
    <source>
        <dbReference type="Proteomes" id="UP000030765"/>
    </source>
</evidence>
<dbReference type="AlphaFoldDB" id="A0A084W3M0"/>
<name>A0A084W3M0_ANOSI</name>
<dbReference type="Proteomes" id="UP000030765">
    <property type="component" value="Unassembled WGS sequence"/>
</dbReference>